<comment type="caution">
    <text evidence="3">The sequence shown here is derived from an EMBL/GenBank/DDBJ whole genome shotgun (WGS) entry which is preliminary data.</text>
</comment>
<reference evidence="3" key="1">
    <citation type="submission" date="2021-01" db="EMBL/GenBank/DDBJ databases">
        <authorList>
            <consortium name="Genoscope - CEA"/>
            <person name="William W."/>
        </authorList>
    </citation>
    <scope>NUCLEOTIDE SEQUENCE</scope>
</reference>
<dbReference type="Pfam" id="PF02493">
    <property type="entry name" value="MORN"/>
    <property type="match status" value="5"/>
</dbReference>
<keyword evidence="4" id="KW-1185">Reference proteome</keyword>
<accession>A0A8S1VZ48</accession>
<feature type="region of interest" description="Disordered" evidence="2">
    <location>
        <begin position="1"/>
        <end position="27"/>
    </location>
</feature>
<dbReference type="PANTHER" id="PTHR43215:SF14">
    <property type="entry name" value="RADIAL SPOKE HEAD 1 HOMOLOG"/>
    <property type="match status" value="1"/>
</dbReference>
<dbReference type="EMBL" id="CAJJDP010000079">
    <property type="protein sequence ID" value="CAD8183258.1"/>
    <property type="molecule type" value="Genomic_DNA"/>
</dbReference>
<evidence type="ECO:0000256" key="1">
    <source>
        <dbReference type="ARBA" id="ARBA00022737"/>
    </source>
</evidence>
<dbReference type="OrthoDB" id="203073at2759"/>
<protein>
    <recommendedName>
        <fullName evidence="5">MORN repeat protein</fullName>
    </recommendedName>
</protein>
<gene>
    <name evidence="3" type="ORF">POCTA_138.1.T0800229</name>
</gene>
<dbReference type="InterPro" id="IPR003409">
    <property type="entry name" value="MORN"/>
</dbReference>
<dbReference type="Proteomes" id="UP000683925">
    <property type="component" value="Unassembled WGS sequence"/>
</dbReference>
<organism evidence="3 4">
    <name type="scientific">Paramecium octaurelia</name>
    <dbReference type="NCBI Taxonomy" id="43137"/>
    <lineage>
        <taxon>Eukaryota</taxon>
        <taxon>Sar</taxon>
        <taxon>Alveolata</taxon>
        <taxon>Ciliophora</taxon>
        <taxon>Intramacronucleata</taxon>
        <taxon>Oligohymenophorea</taxon>
        <taxon>Peniculida</taxon>
        <taxon>Parameciidae</taxon>
        <taxon>Paramecium</taxon>
    </lineage>
</organism>
<sequence>MKSKDIEQNSKVSNIKPIPLNSAQDYKKQEHAKTQIISSKSAIPAQNQTSFSQSQITTKFYLPLHIKKVRDQLLVDKEVNEKVYQSEDSTEWFKGILIMQLKFGYCKYYKKKQYYYEGYFCCGLKHGNGLIIYEDGTYYQGNFFADKVLGDNRMFKAFEDECHKNAKLQKTTKLEFPNGAIYEGQLLEGKRHGKGIYTWKDGTKYEGQFENDKINGFGIMEYTDSRKYKGEWVNGEMEGFGHFIWPNSEEYKGFYKQSKKNGFGVFKYSSGIVYYGGFVNGLNHGTAVLMQQNHQPKISKWEEGLQIE</sequence>
<keyword evidence="1" id="KW-0677">Repeat</keyword>
<dbReference type="SMART" id="SM00698">
    <property type="entry name" value="MORN"/>
    <property type="match status" value="6"/>
</dbReference>
<name>A0A8S1VZ48_PAROT</name>
<proteinExistence type="predicted"/>
<dbReference type="OMA" id="FCCGLKH"/>
<evidence type="ECO:0000313" key="4">
    <source>
        <dbReference type="Proteomes" id="UP000683925"/>
    </source>
</evidence>
<evidence type="ECO:0008006" key="5">
    <source>
        <dbReference type="Google" id="ProtNLM"/>
    </source>
</evidence>
<evidence type="ECO:0000313" key="3">
    <source>
        <dbReference type="EMBL" id="CAD8183258.1"/>
    </source>
</evidence>
<evidence type="ECO:0000256" key="2">
    <source>
        <dbReference type="SAM" id="MobiDB-lite"/>
    </source>
</evidence>
<dbReference type="AlphaFoldDB" id="A0A8S1VZ48"/>
<dbReference type="PANTHER" id="PTHR43215">
    <property type="entry name" value="RADIAL SPOKE HEAD 1 HOMOLOG"/>
    <property type="match status" value="1"/>
</dbReference>